<dbReference type="InterPro" id="IPR051788">
    <property type="entry name" value="MFS_Transporter"/>
</dbReference>
<keyword evidence="6 7" id="KW-0472">Membrane</keyword>
<dbReference type="InterPro" id="IPR011701">
    <property type="entry name" value="MFS"/>
</dbReference>
<dbReference type="RefSeq" id="WP_126018426.1">
    <property type="nucleotide sequence ID" value="NZ_CP034437.1"/>
</dbReference>
<feature type="transmembrane region" description="Helical" evidence="7">
    <location>
        <begin position="128"/>
        <end position="148"/>
    </location>
</feature>
<name>A0A3Q8X9R7_9BACL</name>
<keyword evidence="10" id="KW-1185">Reference proteome</keyword>
<dbReference type="AlphaFoldDB" id="A0A3Q8X9R7"/>
<dbReference type="GO" id="GO:0022857">
    <property type="term" value="F:transmembrane transporter activity"/>
    <property type="evidence" value="ECO:0007669"/>
    <property type="project" value="InterPro"/>
</dbReference>
<feature type="transmembrane region" description="Helical" evidence="7">
    <location>
        <begin position="384"/>
        <end position="400"/>
    </location>
</feature>
<feature type="transmembrane region" description="Helical" evidence="7">
    <location>
        <begin position="160"/>
        <end position="179"/>
    </location>
</feature>
<gene>
    <name evidence="9" type="ORF">EJC50_24980</name>
</gene>
<dbReference type="PROSITE" id="PS50850">
    <property type="entry name" value="MFS"/>
    <property type="match status" value="1"/>
</dbReference>
<evidence type="ECO:0000256" key="1">
    <source>
        <dbReference type="ARBA" id="ARBA00004651"/>
    </source>
</evidence>
<dbReference type="Pfam" id="PF07690">
    <property type="entry name" value="MFS_1"/>
    <property type="match status" value="1"/>
</dbReference>
<evidence type="ECO:0000256" key="7">
    <source>
        <dbReference type="SAM" id="Phobius"/>
    </source>
</evidence>
<dbReference type="InterPro" id="IPR036259">
    <property type="entry name" value="MFS_trans_sf"/>
</dbReference>
<evidence type="ECO:0000256" key="6">
    <source>
        <dbReference type="ARBA" id="ARBA00023136"/>
    </source>
</evidence>
<dbReference type="PANTHER" id="PTHR23514">
    <property type="entry name" value="BYPASS OF STOP CODON PROTEIN 6"/>
    <property type="match status" value="1"/>
</dbReference>
<feature type="transmembrane region" description="Helical" evidence="7">
    <location>
        <begin position="95"/>
        <end position="116"/>
    </location>
</feature>
<feature type="transmembrane region" description="Helical" evidence="7">
    <location>
        <begin position="235"/>
        <end position="255"/>
    </location>
</feature>
<dbReference type="Gene3D" id="1.20.1250.20">
    <property type="entry name" value="MFS general substrate transporter like domains"/>
    <property type="match status" value="2"/>
</dbReference>
<dbReference type="PANTHER" id="PTHR23514:SF3">
    <property type="entry name" value="BYPASS OF STOP CODON PROTEIN 6"/>
    <property type="match status" value="1"/>
</dbReference>
<evidence type="ECO:0000313" key="9">
    <source>
        <dbReference type="EMBL" id="AZN42580.1"/>
    </source>
</evidence>
<feature type="transmembrane region" description="Helical" evidence="7">
    <location>
        <begin position="360"/>
        <end position="378"/>
    </location>
</feature>
<comment type="subcellular location">
    <subcellularLocation>
        <location evidence="1">Cell membrane</location>
        <topology evidence="1">Multi-pass membrane protein</topology>
    </subcellularLocation>
</comment>
<keyword evidence="3" id="KW-0813">Transport</keyword>
<feature type="transmembrane region" description="Helical" evidence="7">
    <location>
        <begin position="71"/>
        <end position="89"/>
    </location>
</feature>
<dbReference type="GO" id="GO:0005886">
    <property type="term" value="C:plasma membrane"/>
    <property type="evidence" value="ECO:0007669"/>
    <property type="project" value="UniProtKB-SubCell"/>
</dbReference>
<evidence type="ECO:0000256" key="2">
    <source>
        <dbReference type="ARBA" id="ARBA00008335"/>
    </source>
</evidence>
<accession>A0A3Q8X9R7</accession>
<evidence type="ECO:0000256" key="3">
    <source>
        <dbReference type="ARBA" id="ARBA00022448"/>
    </source>
</evidence>
<keyword evidence="4 7" id="KW-0812">Transmembrane</keyword>
<protein>
    <submittedName>
        <fullName evidence="9">MFS transporter</fullName>
    </submittedName>
</protein>
<sequence length="418" mass="44472">MATIFLIIIYLAFISLGIPDSLLGSAWPVMRPDLGATFGFAGVLSMVVAGGTIVSSLACGSLVRRMGTGRLTLVSCCLTAAALLGFSVVPSSIWLILLAIPLGLGAGAIDAALNHYVAENYKAHHMNWLHCFWGVGATMGPIIMSYYIAEHNSWRNGYTAVSIIQFSLAFVLLITLPLWKRVAKLREAERLSSESSPQGDEGAQESSETAQAMSAAAAGSSKSGVLQIRGVKQTLIAFFFYCGVESTVGLWGASYLVGARDVTAESAAGWISLYYGGITAGRLITGFITMKIHNRVLIRCGQIIAIAGGLLLFLPLQQLFLAGLILIGLGLAPIYPGLLHETPARFGRESAAKLIGYQMATAYTGITLLPPLFGFIASQTNIKVFPFIVVAFLFVMLLSAEKVNSLLKPSQKSSSISH</sequence>
<feature type="domain" description="Major facilitator superfamily (MFS) profile" evidence="8">
    <location>
        <begin position="5"/>
        <end position="403"/>
    </location>
</feature>
<feature type="transmembrane region" description="Helical" evidence="7">
    <location>
        <begin position="320"/>
        <end position="339"/>
    </location>
</feature>
<proteinExistence type="inferred from homology"/>
<dbReference type="Proteomes" id="UP000272528">
    <property type="component" value="Chromosome"/>
</dbReference>
<feature type="transmembrane region" description="Helical" evidence="7">
    <location>
        <begin position="34"/>
        <end position="59"/>
    </location>
</feature>
<reference evidence="10" key="1">
    <citation type="submission" date="2018-12" db="EMBL/GenBank/DDBJ databases">
        <title>Genome sequence of Peanibacillus sp.</title>
        <authorList>
            <person name="Subramani G."/>
            <person name="Srinivasan S."/>
            <person name="Kim M.K."/>
        </authorList>
    </citation>
    <scope>NUCLEOTIDE SEQUENCE [LARGE SCALE GENOMIC DNA]</scope>
    <source>
        <strain evidence="10">18JY67-1</strain>
    </source>
</reference>
<evidence type="ECO:0000313" key="10">
    <source>
        <dbReference type="Proteomes" id="UP000272528"/>
    </source>
</evidence>
<dbReference type="SUPFAM" id="SSF103473">
    <property type="entry name" value="MFS general substrate transporter"/>
    <property type="match status" value="1"/>
</dbReference>
<dbReference type="KEGG" id="palb:EJC50_24980"/>
<feature type="transmembrane region" description="Helical" evidence="7">
    <location>
        <begin position="267"/>
        <end position="284"/>
    </location>
</feature>
<evidence type="ECO:0000256" key="5">
    <source>
        <dbReference type="ARBA" id="ARBA00022989"/>
    </source>
</evidence>
<keyword evidence="5 7" id="KW-1133">Transmembrane helix</keyword>
<dbReference type="EMBL" id="CP034437">
    <property type="protein sequence ID" value="AZN42580.1"/>
    <property type="molecule type" value="Genomic_DNA"/>
</dbReference>
<evidence type="ECO:0000259" key="8">
    <source>
        <dbReference type="PROSITE" id="PS50850"/>
    </source>
</evidence>
<dbReference type="OrthoDB" id="9795150at2"/>
<dbReference type="InterPro" id="IPR020846">
    <property type="entry name" value="MFS_dom"/>
</dbReference>
<evidence type="ECO:0000256" key="4">
    <source>
        <dbReference type="ARBA" id="ARBA00022692"/>
    </source>
</evidence>
<organism evidence="9 10">
    <name type="scientific">Paenibacillus albus</name>
    <dbReference type="NCBI Taxonomy" id="2495582"/>
    <lineage>
        <taxon>Bacteria</taxon>
        <taxon>Bacillati</taxon>
        <taxon>Bacillota</taxon>
        <taxon>Bacilli</taxon>
        <taxon>Bacillales</taxon>
        <taxon>Paenibacillaceae</taxon>
        <taxon>Paenibacillus</taxon>
    </lineage>
</organism>
<comment type="similarity">
    <text evidence="2">Belongs to the major facilitator superfamily.</text>
</comment>